<dbReference type="SUPFAM" id="SSF51569">
    <property type="entry name" value="Aldolase"/>
    <property type="match status" value="1"/>
</dbReference>
<gene>
    <name evidence="4" type="ORF">HLH33_16850</name>
</gene>
<sequence>MIPASATPFRGVYAATLLPLHEDGMIDAPGLARHMKDCTSSPDIVGILCNGHAGENHLLNREEKRLVVETARHAIGMEKIIVSGVLSEDIQDACLQARDAVDAGADALLVFPPFSWAVSQDAEAIVAHHRAICEAVDAPVMLYQSSIGTGGMAYSLPILERLLQLPRIVAIKEGSWETNAYDRHRRLAARVAPHVEVMASGDEHLLPCFAIGTTGSLVSLAAILPRSIGRLWNAVQAQDLDTARRVHAAIQPLANLIYGRAPSGRATLRLKACLVMQKTWSSCRTRKASEVLSPEEWRELSQALEYALVMEQERD</sequence>
<dbReference type="InterPro" id="IPR002220">
    <property type="entry name" value="DapA-like"/>
</dbReference>
<feature type="active site" description="Proton donor/acceptor" evidence="3">
    <location>
        <position position="143"/>
    </location>
</feature>
<dbReference type="CDD" id="cd00408">
    <property type="entry name" value="DHDPS-like"/>
    <property type="match status" value="1"/>
</dbReference>
<dbReference type="RefSeq" id="WP_012226850.1">
    <property type="nucleotide sequence ID" value="NZ_JABEQG010000050.1"/>
</dbReference>
<organism evidence="4 5">
    <name type="scientific">Gluconacetobacter diazotrophicus</name>
    <name type="common">Acetobacter diazotrophicus</name>
    <dbReference type="NCBI Taxonomy" id="33996"/>
    <lineage>
        <taxon>Bacteria</taxon>
        <taxon>Pseudomonadati</taxon>
        <taxon>Pseudomonadota</taxon>
        <taxon>Alphaproteobacteria</taxon>
        <taxon>Acetobacterales</taxon>
        <taxon>Acetobacteraceae</taxon>
        <taxon>Gluconacetobacter</taxon>
    </lineage>
</organism>
<dbReference type="InterPro" id="IPR013785">
    <property type="entry name" value="Aldolase_TIM"/>
</dbReference>
<evidence type="ECO:0000256" key="3">
    <source>
        <dbReference type="PIRSR" id="PIRSR001365-1"/>
    </source>
</evidence>
<dbReference type="EMBL" id="JABEQG010000050">
    <property type="protein sequence ID" value="MBB2157948.1"/>
    <property type="molecule type" value="Genomic_DNA"/>
</dbReference>
<dbReference type="Proteomes" id="UP000550787">
    <property type="component" value="Unassembled WGS sequence"/>
</dbReference>
<dbReference type="AlphaFoldDB" id="A0A7W4NMH1"/>
<reference evidence="4 5" key="1">
    <citation type="submission" date="2020-04" db="EMBL/GenBank/DDBJ databases">
        <title>Description of novel Gluconacetobacter.</title>
        <authorList>
            <person name="Sombolestani A."/>
        </authorList>
    </citation>
    <scope>NUCLEOTIDE SEQUENCE [LARGE SCALE GENOMIC DNA]</scope>
    <source>
        <strain evidence="4 5">LMG 7603</strain>
    </source>
</reference>
<accession>A0A7W4NMH1</accession>
<evidence type="ECO:0000313" key="4">
    <source>
        <dbReference type="EMBL" id="MBB2157948.1"/>
    </source>
</evidence>
<dbReference type="PANTHER" id="PTHR12128:SF72">
    <property type="entry name" value="DIHYDRODIPICOLINATE SYNTHASE"/>
    <property type="match status" value="1"/>
</dbReference>
<evidence type="ECO:0000256" key="2">
    <source>
        <dbReference type="PIRNR" id="PIRNR001365"/>
    </source>
</evidence>
<dbReference type="OMA" id="DMPIMLY"/>
<dbReference type="SMART" id="SM01130">
    <property type="entry name" value="DHDPS"/>
    <property type="match status" value="1"/>
</dbReference>
<keyword evidence="1 2" id="KW-0456">Lyase</keyword>
<dbReference type="Gene3D" id="3.20.20.70">
    <property type="entry name" value="Aldolase class I"/>
    <property type="match status" value="1"/>
</dbReference>
<evidence type="ECO:0000256" key="1">
    <source>
        <dbReference type="ARBA" id="ARBA00023239"/>
    </source>
</evidence>
<proteinExistence type="inferred from homology"/>
<evidence type="ECO:0000313" key="5">
    <source>
        <dbReference type="Proteomes" id="UP000550787"/>
    </source>
</evidence>
<dbReference type="PANTHER" id="PTHR12128">
    <property type="entry name" value="DIHYDRODIPICOLINATE SYNTHASE"/>
    <property type="match status" value="1"/>
</dbReference>
<protein>
    <submittedName>
        <fullName evidence="4">Dihydrodipicolinate synthase family protein</fullName>
    </submittedName>
</protein>
<comment type="caution">
    <text evidence="4">The sequence shown here is derived from an EMBL/GenBank/DDBJ whole genome shotgun (WGS) entry which is preliminary data.</text>
</comment>
<dbReference type="PIRSF" id="PIRSF001365">
    <property type="entry name" value="DHDPS"/>
    <property type="match status" value="1"/>
</dbReference>
<comment type="similarity">
    <text evidence="2">Belongs to the DapA family.</text>
</comment>
<dbReference type="Pfam" id="PF00701">
    <property type="entry name" value="DHDPS"/>
    <property type="match status" value="1"/>
</dbReference>
<dbReference type="GO" id="GO:0008840">
    <property type="term" value="F:4-hydroxy-tetrahydrodipicolinate synthase activity"/>
    <property type="evidence" value="ECO:0007669"/>
    <property type="project" value="TreeGrafter"/>
</dbReference>
<feature type="active site" description="Schiff-base intermediate with substrate" evidence="3">
    <location>
        <position position="172"/>
    </location>
</feature>
<name>A0A7W4NMH1_GLUDI</name>